<dbReference type="RefSeq" id="XP_022344498.1">
    <property type="nucleotide sequence ID" value="XM_022488790.1"/>
</dbReference>
<gene>
    <name evidence="6" type="primary">LOC111137351</name>
</gene>
<evidence type="ECO:0000256" key="3">
    <source>
        <dbReference type="PROSITE-ProRule" id="PRU00175"/>
    </source>
</evidence>
<dbReference type="PANTHER" id="PTHR47820">
    <property type="entry name" value="BNAC05G24000D PROTEIN"/>
    <property type="match status" value="1"/>
</dbReference>
<dbReference type="OrthoDB" id="6232965at2759"/>
<dbReference type="Pfam" id="PF13920">
    <property type="entry name" value="zf-C3HC4_3"/>
    <property type="match status" value="1"/>
</dbReference>
<dbReference type="SUPFAM" id="SSF57850">
    <property type="entry name" value="RING/U-box"/>
    <property type="match status" value="1"/>
</dbReference>
<dbReference type="Proteomes" id="UP000694844">
    <property type="component" value="Chromosome 5"/>
</dbReference>
<dbReference type="InterPro" id="IPR013083">
    <property type="entry name" value="Znf_RING/FYVE/PHD"/>
</dbReference>
<keyword evidence="1 3" id="KW-0863">Zinc-finger</keyword>
<protein>
    <submittedName>
        <fullName evidence="6">E3 ubiquitin-protein ligase NEURL1-like isoform X1</fullName>
    </submittedName>
</protein>
<evidence type="ECO:0000313" key="5">
    <source>
        <dbReference type="Proteomes" id="UP000694844"/>
    </source>
</evidence>
<evidence type="ECO:0000256" key="2">
    <source>
        <dbReference type="ARBA" id="ARBA00022833"/>
    </source>
</evidence>
<dbReference type="KEGG" id="cvn:111137351"/>
<dbReference type="PANTHER" id="PTHR47820:SF3">
    <property type="entry name" value="OS07G0499800 PROTEIN"/>
    <property type="match status" value="1"/>
</dbReference>
<dbReference type="GO" id="GO:0008270">
    <property type="term" value="F:zinc ion binding"/>
    <property type="evidence" value="ECO:0007669"/>
    <property type="project" value="UniProtKB-KW"/>
</dbReference>
<organism evidence="5 6">
    <name type="scientific">Crassostrea virginica</name>
    <name type="common">Eastern oyster</name>
    <dbReference type="NCBI Taxonomy" id="6565"/>
    <lineage>
        <taxon>Eukaryota</taxon>
        <taxon>Metazoa</taxon>
        <taxon>Spiralia</taxon>
        <taxon>Lophotrochozoa</taxon>
        <taxon>Mollusca</taxon>
        <taxon>Bivalvia</taxon>
        <taxon>Autobranchia</taxon>
        <taxon>Pteriomorphia</taxon>
        <taxon>Ostreida</taxon>
        <taxon>Ostreoidea</taxon>
        <taxon>Ostreidae</taxon>
        <taxon>Crassostrea</taxon>
    </lineage>
</organism>
<dbReference type="AlphaFoldDB" id="A0A8B8EY55"/>
<evidence type="ECO:0000313" key="6">
    <source>
        <dbReference type="RefSeq" id="XP_022344498.1"/>
    </source>
</evidence>
<keyword evidence="1 3" id="KW-0479">Metal-binding</keyword>
<proteinExistence type="predicted"/>
<name>A0A8B8EY55_CRAVI</name>
<reference evidence="6" key="1">
    <citation type="submission" date="2025-08" db="UniProtKB">
        <authorList>
            <consortium name="RefSeq"/>
        </authorList>
    </citation>
    <scope>IDENTIFICATION</scope>
    <source>
        <tissue evidence="6">Whole sample</tissue>
    </source>
</reference>
<dbReference type="CDD" id="cd16647">
    <property type="entry name" value="mRING-HC-C3HC5_NEU1"/>
    <property type="match status" value="1"/>
</dbReference>
<keyword evidence="2" id="KW-0862">Zinc</keyword>
<evidence type="ECO:0000256" key="1">
    <source>
        <dbReference type="ARBA" id="ARBA00022771"/>
    </source>
</evidence>
<evidence type="ECO:0000259" key="4">
    <source>
        <dbReference type="PROSITE" id="PS50089"/>
    </source>
</evidence>
<dbReference type="InterPro" id="IPR001841">
    <property type="entry name" value="Znf_RING"/>
</dbReference>
<sequence>MMEFMCEVSSDLEVNVSLEPTHQICMVNCVVNNIQDNPGFSFNPYPWYNGNATAAMVTAPRQSMPPGRIGEPNMAREISTLNRKIDDLRNLMEVVLDANQFTQPVTTQQTHAVSVGSNNALSQLNAEVTELRHIMEVILDANRFSQSSTSHQTITSSGTSEFSRLNDEVNELRNLMEAFLETQAGSGANSGRTNGTRELDTAASSNHCVVCRDEVSNSVIYNCGHMCICQACGIQLKNRNSTCPVCRTPIRDIIRVYRN</sequence>
<dbReference type="PROSITE" id="PS50089">
    <property type="entry name" value="ZF_RING_2"/>
    <property type="match status" value="1"/>
</dbReference>
<keyword evidence="5" id="KW-1185">Reference proteome</keyword>
<dbReference type="GeneID" id="111137351"/>
<feature type="domain" description="RING-type" evidence="4">
    <location>
        <begin position="208"/>
        <end position="247"/>
    </location>
</feature>
<accession>A0A8B8EY55</accession>
<dbReference type="Gene3D" id="3.30.40.10">
    <property type="entry name" value="Zinc/RING finger domain, C3HC4 (zinc finger)"/>
    <property type="match status" value="1"/>
</dbReference>